<dbReference type="PROSITE" id="PS50206">
    <property type="entry name" value="RHODANESE_3"/>
    <property type="match status" value="1"/>
</dbReference>
<dbReference type="InterPro" id="IPR036873">
    <property type="entry name" value="Rhodanese-like_dom_sf"/>
</dbReference>
<organism evidence="3 4">
    <name type="scientific">Anaeromyxobacter oryzae</name>
    <dbReference type="NCBI Taxonomy" id="2918170"/>
    <lineage>
        <taxon>Bacteria</taxon>
        <taxon>Pseudomonadati</taxon>
        <taxon>Myxococcota</taxon>
        <taxon>Myxococcia</taxon>
        <taxon>Myxococcales</taxon>
        <taxon>Cystobacterineae</taxon>
        <taxon>Anaeromyxobacteraceae</taxon>
        <taxon>Anaeromyxobacter</taxon>
    </lineage>
</organism>
<reference evidence="4" key="1">
    <citation type="journal article" date="2022" name="Int. J. Syst. Evol. Microbiol.">
        <title>Anaeromyxobacter oryzae sp. nov., Anaeromyxobacter diazotrophicus sp. nov. and Anaeromyxobacter paludicola sp. nov., isolated from paddy soils.</title>
        <authorList>
            <person name="Itoh H."/>
            <person name="Xu Z."/>
            <person name="Mise K."/>
            <person name="Masuda Y."/>
            <person name="Ushijima N."/>
            <person name="Hayakawa C."/>
            <person name="Shiratori Y."/>
            <person name="Senoo K."/>
        </authorList>
    </citation>
    <scope>NUCLEOTIDE SEQUENCE [LARGE SCALE GENOMIC DNA]</scope>
    <source>
        <strain evidence="4">Red232</strain>
    </source>
</reference>
<dbReference type="SUPFAM" id="SSF52821">
    <property type="entry name" value="Rhodanese/Cell cycle control phosphatase"/>
    <property type="match status" value="1"/>
</dbReference>
<dbReference type="PANTHER" id="PTHR43031">
    <property type="entry name" value="FAD-DEPENDENT OXIDOREDUCTASE"/>
    <property type="match status" value="1"/>
</dbReference>
<proteinExistence type="predicted"/>
<name>A0ABM7X1I6_9BACT</name>
<dbReference type="PANTHER" id="PTHR43031:SF1">
    <property type="entry name" value="PYRIDINE NUCLEOTIDE-DISULPHIDE OXIDOREDUCTASE"/>
    <property type="match status" value="1"/>
</dbReference>
<dbReference type="InterPro" id="IPR050229">
    <property type="entry name" value="GlpE_sulfurtransferase"/>
</dbReference>
<gene>
    <name evidence="3" type="ORF">AMOR_46480</name>
</gene>
<dbReference type="Pfam" id="PF00581">
    <property type="entry name" value="Rhodanese"/>
    <property type="match status" value="1"/>
</dbReference>
<evidence type="ECO:0000313" key="3">
    <source>
        <dbReference type="EMBL" id="BDG05652.1"/>
    </source>
</evidence>
<dbReference type="Gene3D" id="3.40.250.10">
    <property type="entry name" value="Rhodanese-like domain"/>
    <property type="match status" value="1"/>
</dbReference>
<keyword evidence="1" id="KW-0812">Transmembrane</keyword>
<feature type="domain" description="Rhodanese" evidence="2">
    <location>
        <begin position="37"/>
        <end position="116"/>
    </location>
</feature>
<dbReference type="RefSeq" id="WP_248354676.1">
    <property type="nucleotide sequence ID" value="NZ_AP025591.1"/>
</dbReference>
<keyword evidence="1" id="KW-1133">Transmembrane helix</keyword>
<keyword evidence="4" id="KW-1185">Reference proteome</keyword>
<dbReference type="SMART" id="SM00450">
    <property type="entry name" value="RHOD"/>
    <property type="match status" value="1"/>
</dbReference>
<evidence type="ECO:0000259" key="2">
    <source>
        <dbReference type="PROSITE" id="PS50206"/>
    </source>
</evidence>
<protein>
    <recommendedName>
        <fullName evidence="2">Rhodanese domain-containing protein</fullName>
    </recommendedName>
</protein>
<dbReference type="CDD" id="cd00158">
    <property type="entry name" value="RHOD"/>
    <property type="match status" value="1"/>
</dbReference>
<dbReference type="Proteomes" id="UP001162891">
    <property type="component" value="Chromosome"/>
</dbReference>
<feature type="transmembrane region" description="Helical" evidence="1">
    <location>
        <begin position="6"/>
        <end position="24"/>
    </location>
</feature>
<evidence type="ECO:0000313" key="4">
    <source>
        <dbReference type="Proteomes" id="UP001162891"/>
    </source>
</evidence>
<keyword evidence="1" id="KW-0472">Membrane</keyword>
<dbReference type="InterPro" id="IPR001763">
    <property type="entry name" value="Rhodanese-like_dom"/>
</dbReference>
<evidence type="ECO:0000256" key="1">
    <source>
        <dbReference type="SAM" id="Phobius"/>
    </source>
</evidence>
<accession>A0ABM7X1I6</accession>
<dbReference type="EMBL" id="AP025591">
    <property type="protein sequence ID" value="BDG05652.1"/>
    <property type="molecule type" value="Genomic_DNA"/>
</dbReference>
<sequence>MSVDPWIVGAVVAGGVFVLLRAVAGRKAPASVVAAKLAAGAKVVDVRSPDEFRRGAWPGAVNIPLGSLSSRLSELRKDRPVVLYCASGARSGAAAGVLRRAGFLDVVNAGGLRDMPAA</sequence>